<gene>
    <name evidence="2" type="ORF">BE15_23760</name>
</gene>
<dbReference type="EMBL" id="JEMA01000444">
    <property type="protein sequence ID" value="KYF69833.1"/>
    <property type="molecule type" value="Genomic_DNA"/>
</dbReference>
<dbReference type="PANTHER" id="PTHR42951">
    <property type="entry name" value="METALLO-BETA-LACTAMASE DOMAIN-CONTAINING"/>
    <property type="match status" value="1"/>
</dbReference>
<name>A0A150QPC8_SORCE</name>
<dbReference type="Pfam" id="PF00753">
    <property type="entry name" value="Lactamase_B"/>
    <property type="match status" value="1"/>
</dbReference>
<evidence type="ECO:0000313" key="2">
    <source>
        <dbReference type="EMBL" id="KYF69833.1"/>
    </source>
</evidence>
<dbReference type="GO" id="GO:0016787">
    <property type="term" value="F:hydrolase activity"/>
    <property type="evidence" value="ECO:0007669"/>
    <property type="project" value="UniProtKB-KW"/>
</dbReference>
<sequence>MSAVQIIRVPILPFRMLNAHLLVGAAGCVLIDAGVPGVAPRVGEALTRAGRGWSDLKLIVVTHAHVDHAGGAAELRERSGALVVAHEAEVEHLNGRAPMTFCPTGWFGRVFVRAPLVHERYPSVAPDLVLSGNETLDLAPYGVAGRVRHTPGHTRGSLSVVLESREALVGDLVASGLMLGGLARLGHAIRPPFELDPRAVGVALERLVDEGVQTFYLGHGGPLGADEVRRHARVLAGSVAGVPHLQRVPRPR</sequence>
<dbReference type="Gene3D" id="3.60.15.10">
    <property type="entry name" value="Ribonuclease Z/Hydroxyacylglutathione hydrolase-like"/>
    <property type="match status" value="1"/>
</dbReference>
<dbReference type="CDD" id="cd07721">
    <property type="entry name" value="yflN-like_MBL-fold"/>
    <property type="match status" value="1"/>
</dbReference>
<dbReference type="OrthoDB" id="9802991at2"/>
<dbReference type="InterPro" id="IPR050855">
    <property type="entry name" value="NDM-1-like"/>
</dbReference>
<comment type="caution">
    <text evidence="2">The sequence shown here is derived from an EMBL/GenBank/DDBJ whole genome shotgun (WGS) entry which is preliminary data.</text>
</comment>
<dbReference type="SUPFAM" id="SSF56281">
    <property type="entry name" value="Metallo-hydrolase/oxidoreductase"/>
    <property type="match status" value="1"/>
</dbReference>
<dbReference type="Proteomes" id="UP000075260">
    <property type="component" value="Unassembled WGS sequence"/>
</dbReference>
<accession>A0A150QPC8</accession>
<proteinExistence type="predicted"/>
<evidence type="ECO:0000313" key="3">
    <source>
        <dbReference type="Proteomes" id="UP000075260"/>
    </source>
</evidence>
<dbReference type="PANTHER" id="PTHR42951:SF17">
    <property type="entry name" value="METALLO-BETA-LACTAMASE DOMAIN-CONTAINING PROTEIN"/>
    <property type="match status" value="1"/>
</dbReference>
<organism evidence="2 3">
    <name type="scientific">Sorangium cellulosum</name>
    <name type="common">Polyangium cellulosum</name>
    <dbReference type="NCBI Taxonomy" id="56"/>
    <lineage>
        <taxon>Bacteria</taxon>
        <taxon>Pseudomonadati</taxon>
        <taxon>Myxococcota</taxon>
        <taxon>Polyangia</taxon>
        <taxon>Polyangiales</taxon>
        <taxon>Polyangiaceae</taxon>
        <taxon>Sorangium</taxon>
    </lineage>
</organism>
<feature type="domain" description="Metallo-beta-lactamase" evidence="1">
    <location>
        <begin position="16"/>
        <end position="219"/>
    </location>
</feature>
<protein>
    <submittedName>
        <fullName evidence="2">MBL fold metallo-hydrolase</fullName>
    </submittedName>
</protein>
<dbReference type="SMART" id="SM00849">
    <property type="entry name" value="Lactamase_B"/>
    <property type="match status" value="1"/>
</dbReference>
<evidence type="ECO:0000259" key="1">
    <source>
        <dbReference type="SMART" id="SM00849"/>
    </source>
</evidence>
<dbReference type="InterPro" id="IPR036866">
    <property type="entry name" value="RibonucZ/Hydroxyglut_hydro"/>
</dbReference>
<keyword evidence="2" id="KW-0378">Hydrolase</keyword>
<dbReference type="AlphaFoldDB" id="A0A150QPC8"/>
<reference evidence="2 3" key="1">
    <citation type="submission" date="2014-02" db="EMBL/GenBank/DDBJ databases">
        <title>The small core and large imbalanced accessory genome model reveals a collaborative survival strategy of Sorangium cellulosum strains in nature.</title>
        <authorList>
            <person name="Han K."/>
            <person name="Peng R."/>
            <person name="Blom J."/>
            <person name="Li Y.-Z."/>
        </authorList>
    </citation>
    <scope>NUCLEOTIDE SEQUENCE [LARGE SCALE GENOMIC DNA]</scope>
    <source>
        <strain evidence="2 3">So0008-312</strain>
    </source>
</reference>
<dbReference type="InterPro" id="IPR001279">
    <property type="entry name" value="Metallo-B-lactamas"/>
</dbReference>